<name>A0ABW2P2X8_9ACTN</name>
<evidence type="ECO:0000259" key="1">
    <source>
        <dbReference type="Pfam" id="PF04149"/>
    </source>
</evidence>
<dbReference type="EMBL" id="JBHTCG010000009">
    <property type="protein sequence ID" value="MFC7383769.1"/>
    <property type="molecule type" value="Genomic_DNA"/>
</dbReference>
<reference evidence="3" key="1">
    <citation type="journal article" date="2019" name="Int. J. Syst. Evol. Microbiol.">
        <title>The Global Catalogue of Microorganisms (GCM) 10K type strain sequencing project: providing services to taxonomists for standard genome sequencing and annotation.</title>
        <authorList>
            <consortium name="The Broad Institute Genomics Platform"/>
            <consortium name="The Broad Institute Genome Sequencing Center for Infectious Disease"/>
            <person name="Wu L."/>
            <person name="Ma J."/>
        </authorList>
    </citation>
    <scope>NUCLEOTIDE SEQUENCE [LARGE SCALE GENOMIC DNA]</scope>
    <source>
        <strain evidence="3">CECT 7649</strain>
    </source>
</reference>
<comment type="caution">
    <text evidence="2">The sequence shown here is derived from an EMBL/GenBank/DDBJ whole genome shotgun (WGS) entry which is preliminary data.</text>
</comment>
<accession>A0ABW2P2X8</accession>
<gene>
    <name evidence="2" type="ORF">ACFQSB_16230</name>
</gene>
<organism evidence="2 3">
    <name type="scientific">Sphaerisporangium rhizosphaerae</name>
    <dbReference type="NCBI Taxonomy" id="2269375"/>
    <lineage>
        <taxon>Bacteria</taxon>
        <taxon>Bacillati</taxon>
        <taxon>Actinomycetota</taxon>
        <taxon>Actinomycetes</taxon>
        <taxon>Streptosporangiales</taxon>
        <taxon>Streptosporangiaceae</taxon>
        <taxon>Sphaerisporangium</taxon>
    </lineage>
</organism>
<keyword evidence="3" id="KW-1185">Reference proteome</keyword>
<dbReference type="Proteomes" id="UP001596496">
    <property type="component" value="Unassembled WGS sequence"/>
</dbReference>
<proteinExistence type="predicted"/>
<sequence length="69" mass="7100">MDLSNAVWRKSSFSGGNGGQCVEVADNLTGVVAVRDSKVPDGPELLVGASGWRTFVGGVKTARSFGTLS</sequence>
<evidence type="ECO:0000313" key="2">
    <source>
        <dbReference type="EMBL" id="MFC7383769.1"/>
    </source>
</evidence>
<dbReference type="Pfam" id="PF04149">
    <property type="entry name" value="DUF397"/>
    <property type="match status" value="1"/>
</dbReference>
<protein>
    <submittedName>
        <fullName evidence="2">DUF397 domain-containing protein</fullName>
    </submittedName>
</protein>
<dbReference type="RefSeq" id="WP_380827337.1">
    <property type="nucleotide sequence ID" value="NZ_JBHTCG010000009.1"/>
</dbReference>
<feature type="domain" description="DUF397" evidence="1">
    <location>
        <begin position="6"/>
        <end position="60"/>
    </location>
</feature>
<dbReference type="InterPro" id="IPR007278">
    <property type="entry name" value="DUF397"/>
</dbReference>
<evidence type="ECO:0000313" key="3">
    <source>
        <dbReference type="Proteomes" id="UP001596496"/>
    </source>
</evidence>